<organism evidence="2 3">
    <name type="scientific">Methyloradius palustris</name>
    <dbReference type="NCBI Taxonomy" id="2778876"/>
    <lineage>
        <taxon>Bacteria</taxon>
        <taxon>Pseudomonadati</taxon>
        <taxon>Pseudomonadota</taxon>
        <taxon>Betaproteobacteria</taxon>
        <taxon>Nitrosomonadales</taxon>
        <taxon>Methylophilaceae</taxon>
        <taxon>Methyloradius</taxon>
    </lineage>
</organism>
<keyword evidence="1" id="KW-0732">Signal</keyword>
<evidence type="ECO:0000313" key="3">
    <source>
        <dbReference type="Proteomes" id="UP000826722"/>
    </source>
</evidence>
<evidence type="ECO:0008006" key="4">
    <source>
        <dbReference type="Google" id="ProtNLM"/>
    </source>
</evidence>
<dbReference type="RefSeq" id="WP_225907049.1">
    <property type="nucleotide sequence ID" value="NZ_AP024110.1"/>
</dbReference>
<keyword evidence="3" id="KW-1185">Reference proteome</keyword>
<dbReference type="InterPro" id="IPR025500">
    <property type="entry name" value="DUF4390"/>
</dbReference>
<evidence type="ECO:0000256" key="1">
    <source>
        <dbReference type="SAM" id="SignalP"/>
    </source>
</evidence>
<evidence type="ECO:0000313" key="2">
    <source>
        <dbReference type="EMBL" id="BCM23902.1"/>
    </source>
</evidence>
<dbReference type="EMBL" id="AP024110">
    <property type="protein sequence ID" value="BCM23902.1"/>
    <property type="molecule type" value="Genomic_DNA"/>
</dbReference>
<dbReference type="Pfam" id="PF14334">
    <property type="entry name" value="DUF4390"/>
    <property type="match status" value="1"/>
</dbReference>
<reference evidence="2" key="1">
    <citation type="journal article" date="2021" name="Arch. Microbiol.">
        <title>Methyloradius palustris gen. nov., sp. nov., a methanol-oxidizing bacterium isolated from snow.</title>
        <authorList>
            <person name="Miyadera T."/>
            <person name="Kojima H."/>
            <person name="Fukui M."/>
        </authorList>
    </citation>
    <scope>NUCLEOTIDE SEQUENCE</scope>
    <source>
        <strain evidence="2">Zm11</strain>
    </source>
</reference>
<gene>
    <name evidence="2" type="ORF">ZMTM_01610</name>
</gene>
<sequence>MPFYKKYKAALILRKMALIGLFVSIAVAAWANPNTLQIISAELVPVEESYAVNAQLEMNFNTEVEDALNKGIPLTFLVEFQLYIPHRYWFDDEVVTTTNQITLSYHALSRQYLINQGNHQQTFATILEAKEEFTHIHDWLVFEKALLKKDKNYRARLMVKLDQSKLPKPLQVEAMSSENWKMVSERFMWTPTFAL</sequence>
<feature type="chain" id="PRO_5033998572" description="Proline rich signal peptide protein" evidence="1">
    <location>
        <begin position="29"/>
        <end position="195"/>
    </location>
</feature>
<dbReference type="Proteomes" id="UP000826722">
    <property type="component" value="Chromosome"/>
</dbReference>
<accession>A0A8D5G669</accession>
<dbReference type="KEGG" id="mpau:ZMTM_01610"/>
<protein>
    <recommendedName>
        <fullName evidence="4">Proline rich signal peptide protein</fullName>
    </recommendedName>
</protein>
<proteinExistence type="predicted"/>
<name>A0A8D5G669_9PROT</name>
<feature type="signal peptide" evidence="1">
    <location>
        <begin position="1"/>
        <end position="28"/>
    </location>
</feature>
<dbReference type="AlphaFoldDB" id="A0A8D5G669"/>